<comment type="subcellular location">
    <subcellularLocation>
        <location evidence="2 15">Cytoplasm</location>
    </subcellularLocation>
</comment>
<comment type="catalytic activity">
    <reaction evidence="1 15">
        <text>1-(5-phospho-beta-D-ribosyl)-ATP + diphosphate = 5-phospho-alpha-D-ribose 1-diphosphate + ATP</text>
        <dbReference type="Rhea" id="RHEA:18473"/>
        <dbReference type="ChEBI" id="CHEBI:30616"/>
        <dbReference type="ChEBI" id="CHEBI:33019"/>
        <dbReference type="ChEBI" id="CHEBI:58017"/>
        <dbReference type="ChEBI" id="CHEBI:73183"/>
        <dbReference type="EC" id="2.4.2.17"/>
    </reaction>
</comment>
<keyword evidence="11 15" id="KW-0547">Nucleotide-binding</keyword>
<dbReference type="EMBL" id="CP002048">
    <property type="protein sequence ID" value="ADI01395.1"/>
    <property type="molecule type" value="Genomic_DNA"/>
</dbReference>
<dbReference type="GO" id="GO:0000105">
    <property type="term" value="P:L-histidine biosynthetic process"/>
    <property type="evidence" value="ECO:0007669"/>
    <property type="project" value="UniProtKB-UniRule"/>
</dbReference>
<dbReference type="FunFam" id="3.40.190.10:FF:000008">
    <property type="entry name" value="ATP phosphoribosyltransferase"/>
    <property type="match status" value="1"/>
</dbReference>
<evidence type="ECO:0000313" key="17">
    <source>
        <dbReference type="EMBL" id="ADI01395.1"/>
    </source>
</evidence>
<evidence type="ECO:0000256" key="7">
    <source>
        <dbReference type="ARBA" id="ARBA00022490"/>
    </source>
</evidence>
<dbReference type="GO" id="GO:0005737">
    <property type="term" value="C:cytoplasm"/>
    <property type="evidence" value="ECO:0007669"/>
    <property type="project" value="UniProtKB-SubCell"/>
</dbReference>
<keyword evidence="8 15" id="KW-0028">Amino-acid biosynthesis</keyword>
<dbReference type="PROSITE" id="PS01316">
    <property type="entry name" value="ATP_P_PHORIBOSYLTR"/>
    <property type="match status" value="1"/>
</dbReference>
<dbReference type="eggNOG" id="COG0040">
    <property type="taxonomic scope" value="Bacteria"/>
</dbReference>
<comment type="pathway">
    <text evidence="3 15">Amino-acid biosynthesis; L-histidine biosynthesis; L-histidine from 5-phospho-alpha-D-ribose 1-diphosphate: step 1/9.</text>
</comment>
<dbReference type="InterPro" id="IPR018198">
    <property type="entry name" value="ATP_PRibTrfase_CS"/>
</dbReference>
<accession>D7CL10</accession>
<keyword evidence="18" id="KW-1185">Reference proteome</keyword>
<evidence type="ECO:0000256" key="1">
    <source>
        <dbReference type="ARBA" id="ARBA00000915"/>
    </source>
</evidence>
<dbReference type="Proteomes" id="UP000000378">
    <property type="component" value="Chromosome"/>
</dbReference>
<keyword evidence="9 15" id="KW-0328">Glycosyltransferase</keyword>
<dbReference type="Gene3D" id="3.40.190.10">
    <property type="entry name" value="Periplasmic binding protein-like II"/>
    <property type="match status" value="2"/>
</dbReference>
<dbReference type="AlphaFoldDB" id="D7CL10"/>
<dbReference type="UniPathway" id="UPA00031">
    <property type="reaction ID" value="UER00006"/>
</dbReference>
<dbReference type="EC" id="2.4.2.17" evidence="5 15"/>
<evidence type="ECO:0000256" key="11">
    <source>
        <dbReference type="ARBA" id="ARBA00022741"/>
    </source>
</evidence>
<keyword evidence="7 15" id="KW-0963">Cytoplasm</keyword>
<dbReference type="InterPro" id="IPR024893">
    <property type="entry name" value="ATP_PRibTrfase_HisG_short"/>
</dbReference>
<evidence type="ECO:0000256" key="12">
    <source>
        <dbReference type="ARBA" id="ARBA00022840"/>
    </source>
</evidence>
<proteinExistence type="inferred from homology"/>
<evidence type="ECO:0000256" key="5">
    <source>
        <dbReference type="ARBA" id="ARBA00011946"/>
    </source>
</evidence>
<keyword evidence="12 15" id="KW-0067">ATP-binding</keyword>
<comment type="subunit">
    <text evidence="15">Heteromultimer composed of HisG and HisZ subunits.</text>
</comment>
<dbReference type="GO" id="GO:0003879">
    <property type="term" value="F:ATP phosphoribosyltransferase activity"/>
    <property type="evidence" value="ECO:0007669"/>
    <property type="project" value="UniProtKB-UniRule"/>
</dbReference>
<dbReference type="HAMAP" id="MF_01018">
    <property type="entry name" value="HisG_Short"/>
    <property type="match status" value="1"/>
</dbReference>
<dbReference type="PANTHER" id="PTHR21403">
    <property type="entry name" value="ATP PHOSPHORIBOSYLTRANSFERASE ATP-PRTASE"/>
    <property type="match status" value="1"/>
</dbReference>
<dbReference type="NCBIfam" id="TIGR00070">
    <property type="entry name" value="hisG"/>
    <property type="match status" value="1"/>
</dbReference>
<evidence type="ECO:0000256" key="2">
    <source>
        <dbReference type="ARBA" id="ARBA00004496"/>
    </source>
</evidence>
<dbReference type="STRING" id="643648.Slip_0611"/>
<evidence type="ECO:0000256" key="10">
    <source>
        <dbReference type="ARBA" id="ARBA00022679"/>
    </source>
</evidence>
<dbReference type="HOGENOM" id="CLU_038115_2_0_9"/>
<dbReference type="Pfam" id="PF01634">
    <property type="entry name" value="HisG"/>
    <property type="match status" value="1"/>
</dbReference>
<evidence type="ECO:0000256" key="14">
    <source>
        <dbReference type="ARBA" id="ARBA00024861"/>
    </source>
</evidence>
<dbReference type="PANTHER" id="PTHR21403:SF8">
    <property type="entry name" value="ATP PHOSPHORIBOSYLTRANSFERASE"/>
    <property type="match status" value="1"/>
</dbReference>
<keyword evidence="13 15" id="KW-0368">Histidine biosynthesis</keyword>
<reference evidence="18" key="1">
    <citation type="journal article" date="2010" name="Stand. Genomic Sci.">
        <title>Complete genome sequence of Syntrophothermus lipocalidus type strain (TGB-C1T).</title>
        <authorList>
            <consortium name="US DOE Joint Genome Institute (JGI-PGF)"/>
            <person name="Djao O."/>
            <person name="Zhang X."/>
            <person name="Lucas S."/>
            <person name="Lapidus A."/>
            <person name="Glavina Del Rio T."/>
            <person name="Nolan M."/>
            <person name="Tice H."/>
            <person name="Cheng J."/>
            <person name="Han C."/>
            <person name="Tapia R."/>
            <person name="Goodwin L."/>
            <person name="Pitluck S."/>
            <person name="Liolios K."/>
            <person name="Ivanova N."/>
            <person name="Mavromatis K."/>
            <person name="Mikhailova N."/>
            <person name="Ovchinnikova G."/>
            <person name="Pati A."/>
            <person name="Brambilla E."/>
            <person name="Chen A."/>
            <person name="Palaniappan K."/>
            <person name="Land M."/>
            <person name="Hauser L."/>
            <person name="Chang Y."/>
            <person name="Jeffries C."/>
            <person name="Rohde M."/>
            <person name="Sikorski J."/>
            <person name="Spring S."/>
            <person name="Goker M."/>
            <person name="Detter J."/>
            <person name="Woyke T."/>
            <person name="Bristow J."/>
            <person name="Eisen J."/>
            <person name="Markowitz V."/>
            <person name="Hugenholtz P."/>
            <person name="Kyrpides N."/>
            <person name="Klenk H."/>
        </authorList>
    </citation>
    <scope>NUCLEOTIDE SEQUENCE [LARGE SCALE GENOMIC DNA]</scope>
    <source>
        <strain evidence="18">DSM 12680 / TGB-C1</strain>
    </source>
</reference>
<dbReference type="SUPFAM" id="SSF53850">
    <property type="entry name" value="Periplasmic binding protein-like II"/>
    <property type="match status" value="1"/>
</dbReference>
<evidence type="ECO:0000256" key="8">
    <source>
        <dbReference type="ARBA" id="ARBA00022605"/>
    </source>
</evidence>
<dbReference type="OrthoDB" id="9801867at2"/>
<comment type="function">
    <text evidence="14 15">Catalyzes the condensation of ATP and 5-phosphoribose 1-diphosphate to form N'-(5'-phosphoribosyl)-ATP (PR-ATP). Has a crucial role in the pathway because the rate of histidine biosynthesis seems to be controlled primarily by regulation of HisG enzymatic activity.</text>
</comment>
<dbReference type="CDD" id="cd13595">
    <property type="entry name" value="PBP2_HisGs"/>
    <property type="match status" value="1"/>
</dbReference>
<sequence length="219" mass="24782">MLADTVTFALPKGRLIEPSLNLLADLGLPTFDIKEDSRSLLFEFSEQGLRYIICRPTDVPAYVEHGAADLGIVGKDIIVEQGKDVFEMVDLGFGYCRFVVAVPAQMKDISLEELSYRRVATKFPNVAAEFFRQQGLQVDIIKLHGNIELAPLMGISDMIVDIVSTGRTLAENNLVELVQIMESTARLIVNRISYRVKYHKLQPLIDRIRYLVKNREVRQ</sequence>
<name>D7CL10_SYNLT</name>
<evidence type="ECO:0000256" key="13">
    <source>
        <dbReference type="ARBA" id="ARBA00023102"/>
    </source>
</evidence>
<evidence type="ECO:0000256" key="4">
    <source>
        <dbReference type="ARBA" id="ARBA00009489"/>
    </source>
</evidence>
<evidence type="ECO:0000313" key="18">
    <source>
        <dbReference type="Proteomes" id="UP000000378"/>
    </source>
</evidence>
<dbReference type="GO" id="GO:0005524">
    <property type="term" value="F:ATP binding"/>
    <property type="evidence" value="ECO:0007669"/>
    <property type="project" value="UniProtKB-KW"/>
</dbReference>
<evidence type="ECO:0000256" key="6">
    <source>
        <dbReference type="ARBA" id="ARBA00020998"/>
    </source>
</evidence>
<feature type="domain" description="ATP phosphoribosyltransferase catalytic" evidence="16">
    <location>
        <begin position="55"/>
        <end position="209"/>
    </location>
</feature>
<comment type="domain">
    <text evidence="15">Lacks the C-terminal regulatory region which is replaced by HisZ.</text>
</comment>
<comment type="similarity">
    <text evidence="4 15">Belongs to the ATP phosphoribosyltransferase family. Short subfamily.</text>
</comment>
<organism evidence="17 18">
    <name type="scientific">Syntrophothermus lipocalidus (strain DSM 12680 / TGB-C1)</name>
    <dbReference type="NCBI Taxonomy" id="643648"/>
    <lineage>
        <taxon>Bacteria</taxon>
        <taxon>Bacillati</taxon>
        <taxon>Bacillota</taxon>
        <taxon>Clostridia</taxon>
        <taxon>Eubacteriales</taxon>
        <taxon>Syntrophomonadaceae</taxon>
        <taxon>Syntrophothermus</taxon>
    </lineage>
</organism>
<gene>
    <name evidence="15" type="primary">hisG</name>
    <name evidence="17" type="ordered locus">Slip_0611</name>
</gene>
<evidence type="ECO:0000256" key="15">
    <source>
        <dbReference type="HAMAP-Rule" id="MF_01018"/>
    </source>
</evidence>
<dbReference type="RefSeq" id="WP_013174797.1">
    <property type="nucleotide sequence ID" value="NC_014220.1"/>
</dbReference>
<dbReference type="InterPro" id="IPR013820">
    <property type="entry name" value="ATP_PRibTrfase_cat"/>
</dbReference>
<evidence type="ECO:0000259" key="16">
    <source>
        <dbReference type="Pfam" id="PF01634"/>
    </source>
</evidence>
<keyword evidence="10 15" id="KW-0808">Transferase</keyword>
<protein>
    <recommendedName>
        <fullName evidence="6 15">ATP phosphoribosyltransferase</fullName>
        <shortName evidence="15">ATP-PRT</shortName>
        <shortName evidence="15">ATP-PRTase</shortName>
        <ecNumber evidence="5 15">2.4.2.17</ecNumber>
    </recommendedName>
</protein>
<dbReference type="InterPro" id="IPR001348">
    <property type="entry name" value="ATP_PRibTrfase_HisG"/>
</dbReference>
<dbReference type="KEGG" id="slp:Slip_0611"/>
<evidence type="ECO:0000256" key="3">
    <source>
        <dbReference type="ARBA" id="ARBA00004667"/>
    </source>
</evidence>
<reference evidence="17 18" key="2">
    <citation type="journal article" date="2010" name="Stand. Genomic Sci.">
        <title>Complete genome sequence of Syntrophothermus lipocalidus type strain (TGB-C1).</title>
        <authorList>
            <person name="Djao O.D."/>
            <person name="Zhang X."/>
            <person name="Lucas S."/>
            <person name="Lapidus A."/>
            <person name="Del Rio T.G."/>
            <person name="Nolan M."/>
            <person name="Tice H."/>
            <person name="Cheng J.F."/>
            <person name="Han C."/>
            <person name="Tapia R."/>
            <person name="Goodwin L."/>
            <person name="Pitluck S."/>
            <person name="Liolios K."/>
            <person name="Ivanova N."/>
            <person name="Mavromatis K."/>
            <person name="Mikhailova N."/>
            <person name="Ovchinnikova G."/>
            <person name="Pati A."/>
            <person name="Brambilla E."/>
            <person name="Chen A."/>
            <person name="Palaniappan K."/>
            <person name="Land M."/>
            <person name="Hauser L."/>
            <person name="Chang Y.J."/>
            <person name="Jeffries C.D."/>
            <person name="Rohde M."/>
            <person name="Sikorski J."/>
            <person name="Spring S."/>
            <person name="Goker M."/>
            <person name="Detter J.C."/>
            <person name="Woyke T."/>
            <person name="Bristow J."/>
            <person name="Eisen J.A."/>
            <person name="Markowitz V."/>
            <person name="Hugenholtz P."/>
            <person name="Kyrpides N.C."/>
            <person name="Klenk H.P."/>
        </authorList>
    </citation>
    <scope>NUCLEOTIDE SEQUENCE [LARGE SCALE GENOMIC DNA]</scope>
    <source>
        <strain evidence="18">DSM 12680 / TGB-C1</strain>
    </source>
</reference>
<evidence type="ECO:0000256" key="9">
    <source>
        <dbReference type="ARBA" id="ARBA00022676"/>
    </source>
</evidence>